<keyword evidence="1" id="KW-0812">Transmembrane</keyword>
<comment type="caution">
    <text evidence="3">The sequence shown here is derived from an EMBL/GenBank/DDBJ whole genome shotgun (WGS) entry which is preliminary data.</text>
</comment>
<name>A0ABW0GLQ6_9MICO</name>
<feature type="transmembrane region" description="Helical" evidence="1">
    <location>
        <begin position="253"/>
        <end position="274"/>
    </location>
</feature>
<dbReference type="EC" id="3.4.-.-" evidence="3"/>
<dbReference type="RefSeq" id="WP_340268030.1">
    <property type="nucleotide sequence ID" value="NZ_JBBEOG010000002.1"/>
</dbReference>
<dbReference type="Pfam" id="PF02517">
    <property type="entry name" value="Rce1-like"/>
    <property type="match status" value="1"/>
</dbReference>
<dbReference type="InterPro" id="IPR003675">
    <property type="entry name" value="Rce1/LyrA-like_dom"/>
</dbReference>
<sequence length="288" mass="31965">MSTTDARPTMSADTPATEPASLPRFLSAALVCGSAVALFGFRSHVVGWPLLAAGVLLALVVTRGDRDRALLRHLAVVAVALFGISLVPLKADISNAGILRFALALGFAVLLPYVMSRFVWREDVIRFPVRTGRAWGRFEWTYLVVVVALGYLVLPVYFIGSGVYENWPTVVETGEIVRLFVGVNAVGLWDELFFVCTVFALLRQHFSFWQANVLQATVFVSFLWELGYQSWGPLLTVPFAVLQGFIFYRTKSFLYVLVVHLSFDLIIFMILVHAHTPSLFDVFVTAPG</sequence>
<keyword evidence="3" id="KW-0378">Hydrolase</keyword>
<evidence type="ECO:0000313" key="4">
    <source>
        <dbReference type="Proteomes" id="UP001596122"/>
    </source>
</evidence>
<feature type="domain" description="CAAX prenyl protease 2/Lysostaphin resistance protein A-like" evidence="2">
    <location>
        <begin position="176"/>
        <end position="266"/>
    </location>
</feature>
<feature type="transmembrane region" description="Helical" evidence="1">
    <location>
        <begin position="140"/>
        <end position="159"/>
    </location>
</feature>
<feature type="transmembrane region" description="Helical" evidence="1">
    <location>
        <begin position="208"/>
        <end position="224"/>
    </location>
</feature>
<protein>
    <submittedName>
        <fullName evidence="3">CPBP family intramembrane glutamic endopeptidase</fullName>
        <ecNumber evidence="3">3.4.-.-</ecNumber>
    </submittedName>
</protein>
<organism evidence="3 4">
    <name type="scientific">Aquipuribacter nitratireducens</name>
    <dbReference type="NCBI Taxonomy" id="650104"/>
    <lineage>
        <taxon>Bacteria</taxon>
        <taxon>Bacillati</taxon>
        <taxon>Actinomycetota</taxon>
        <taxon>Actinomycetes</taxon>
        <taxon>Micrococcales</taxon>
        <taxon>Intrasporangiaceae</taxon>
        <taxon>Aquipuribacter</taxon>
    </lineage>
</organism>
<feature type="transmembrane region" description="Helical" evidence="1">
    <location>
        <begin position="101"/>
        <end position="120"/>
    </location>
</feature>
<dbReference type="EMBL" id="JBHSLD010000007">
    <property type="protein sequence ID" value="MFC5380564.1"/>
    <property type="molecule type" value="Genomic_DNA"/>
</dbReference>
<dbReference type="GO" id="GO:0016787">
    <property type="term" value="F:hydrolase activity"/>
    <property type="evidence" value="ECO:0007669"/>
    <property type="project" value="UniProtKB-KW"/>
</dbReference>
<feature type="transmembrane region" description="Helical" evidence="1">
    <location>
        <begin position="69"/>
        <end position="89"/>
    </location>
</feature>
<dbReference type="Proteomes" id="UP001596122">
    <property type="component" value="Unassembled WGS sequence"/>
</dbReference>
<gene>
    <name evidence="3" type="ORF">ACFPJ6_07170</name>
</gene>
<proteinExistence type="predicted"/>
<feature type="transmembrane region" description="Helical" evidence="1">
    <location>
        <begin position="21"/>
        <end position="39"/>
    </location>
</feature>
<evidence type="ECO:0000313" key="3">
    <source>
        <dbReference type="EMBL" id="MFC5380564.1"/>
    </source>
</evidence>
<evidence type="ECO:0000259" key="2">
    <source>
        <dbReference type="Pfam" id="PF02517"/>
    </source>
</evidence>
<feature type="transmembrane region" description="Helical" evidence="1">
    <location>
        <begin position="179"/>
        <end position="201"/>
    </location>
</feature>
<feature type="transmembrane region" description="Helical" evidence="1">
    <location>
        <begin position="45"/>
        <end position="62"/>
    </location>
</feature>
<reference evidence="4" key="1">
    <citation type="journal article" date="2019" name="Int. J. Syst. Evol. Microbiol.">
        <title>The Global Catalogue of Microorganisms (GCM) 10K type strain sequencing project: providing services to taxonomists for standard genome sequencing and annotation.</title>
        <authorList>
            <consortium name="The Broad Institute Genomics Platform"/>
            <consortium name="The Broad Institute Genome Sequencing Center for Infectious Disease"/>
            <person name="Wu L."/>
            <person name="Ma J."/>
        </authorList>
    </citation>
    <scope>NUCLEOTIDE SEQUENCE [LARGE SCALE GENOMIC DNA]</scope>
    <source>
        <strain evidence="4">CCUG 43114</strain>
    </source>
</reference>
<keyword evidence="4" id="KW-1185">Reference proteome</keyword>
<accession>A0ABW0GLQ6</accession>
<feature type="transmembrane region" description="Helical" evidence="1">
    <location>
        <begin position="230"/>
        <end position="248"/>
    </location>
</feature>
<keyword evidence="1" id="KW-1133">Transmembrane helix</keyword>
<evidence type="ECO:0000256" key="1">
    <source>
        <dbReference type="SAM" id="Phobius"/>
    </source>
</evidence>
<keyword evidence="1" id="KW-0472">Membrane</keyword>